<keyword evidence="2" id="KW-0808">Transferase</keyword>
<dbReference type="Pfam" id="PF08241">
    <property type="entry name" value="Methyltransf_11"/>
    <property type="match status" value="1"/>
</dbReference>
<protein>
    <submittedName>
        <fullName evidence="5">Methyltransferase domain-containing protein</fullName>
    </submittedName>
</protein>
<evidence type="ECO:0000256" key="2">
    <source>
        <dbReference type="ARBA" id="ARBA00022679"/>
    </source>
</evidence>
<dbReference type="PANTHER" id="PTHR43464:SF19">
    <property type="entry name" value="UBIQUINONE BIOSYNTHESIS O-METHYLTRANSFERASE, MITOCHONDRIAL"/>
    <property type="match status" value="1"/>
</dbReference>
<evidence type="ECO:0000256" key="1">
    <source>
        <dbReference type="ARBA" id="ARBA00022603"/>
    </source>
</evidence>
<feature type="domain" description="Methyltransferase type 11" evidence="4">
    <location>
        <begin position="46"/>
        <end position="137"/>
    </location>
</feature>
<dbReference type="InterPro" id="IPR029063">
    <property type="entry name" value="SAM-dependent_MTases_sf"/>
</dbReference>
<proteinExistence type="predicted"/>
<dbReference type="GO" id="GO:0032259">
    <property type="term" value="P:methylation"/>
    <property type="evidence" value="ECO:0007669"/>
    <property type="project" value="UniProtKB-KW"/>
</dbReference>
<dbReference type="EMBL" id="DVNK01000044">
    <property type="protein sequence ID" value="HIU47068.1"/>
    <property type="molecule type" value="Genomic_DNA"/>
</dbReference>
<dbReference type="CDD" id="cd02440">
    <property type="entry name" value="AdoMet_MTases"/>
    <property type="match status" value="1"/>
</dbReference>
<sequence>MNTNWSDYVQGVGTLYLSRMLRFSNQHRQAYMQAFDLDGARRLRMLELGCGPGALTQSLARWYPNADITAIDLDSAFIEFAAHRAPGLRFIEADATALPFEDGEFDVTISNTVQEHIAPERFFGEQHRVLKRGGVCLVLSARRGVNIEADCVAQQSDFERDIWARVSERCRNMDRDLGVGRHAMSERELPQAMEAHGFDNVSTHYIAVNLTPDDPDVSPEAANAMIDAQRRMRLDAVQSLEQIAPDVVGKAELSELEAHVNRRYDERLALYDAGKRQWDVSVSLTMVVRGVKR</sequence>
<dbReference type="GO" id="GO:0008757">
    <property type="term" value="F:S-adenosylmethionine-dependent methyltransferase activity"/>
    <property type="evidence" value="ECO:0007669"/>
    <property type="project" value="InterPro"/>
</dbReference>
<evidence type="ECO:0000259" key="4">
    <source>
        <dbReference type="Pfam" id="PF08241"/>
    </source>
</evidence>
<accession>A0A9D1LS70</accession>
<gene>
    <name evidence="5" type="ORF">IAC59_07395</name>
</gene>
<dbReference type="PANTHER" id="PTHR43464">
    <property type="entry name" value="METHYLTRANSFERASE"/>
    <property type="match status" value="1"/>
</dbReference>
<organism evidence="5 6">
    <name type="scientific">Candidatus Fimadaptatus faecigallinarum</name>
    <dbReference type="NCBI Taxonomy" id="2840814"/>
    <lineage>
        <taxon>Bacteria</taxon>
        <taxon>Bacillati</taxon>
        <taxon>Bacillota</taxon>
        <taxon>Clostridia</taxon>
        <taxon>Eubacteriales</taxon>
        <taxon>Candidatus Fimadaptatus</taxon>
    </lineage>
</organism>
<evidence type="ECO:0000313" key="6">
    <source>
        <dbReference type="Proteomes" id="UP000824123"/>
    </source>
</evidence>
<dbReference type="Gene3D" id="3.40.50.150">
    <property type="entry name" value="Vaccinia Virus protein VP39"/>
    <property type="match status" value="1"/>
</dbReference>
<dbReference type="SUPFAM" id="SSF53335">
    <property type="entry name" value="S-adenosyl-L-methionine-dependent methyltransferases"/>
    <property type="match status" value="1"/>
</dbReference>
<dbReference type="InterPro" id="IPR013216">
    <property type="entry name" value="Methyltransf_11"/>
</dbReference>
<reference evidence="5" key="1">
    <citation type="submission" date="2020-10" db="EMBL/GenBank/DDBJ databases">
        <authorList>
            <person name="Gilroy R."/>
        </authorList>
    </citation>
    <scope>NUCLEOTIDE SEQUENCE</scope>
    <source>
        <strain evidence="5">ChiSxjej2B14-8506</strain>
    </source>
</reference>
<evidence type="ECO:0000313" key="5">
    <source>
        <dbReference type="EMBL" id="HIU47068.1"/>
    </source>
</evidence>
<keyword evidence="1 5" id="KW-0489">Methyltransferase</keyword>
<comment type="caution">
    <text evidence="5">The sequence shown here is derived from an EMBL/GenBank/DDBJ whole genome shotgun (WGS) entry which is preliminary data.</text>
</comment>
<dbReference type="Proteomes" id="UP000824123">
    <property type="component" value="Unassembled WGS sequence"/>
</dbReference>
<reference evidence="5" key="2">
    <citation type="journal article" date="2021" name="PeerJ">
        <title>Extensive microbial diversity within the chicken gut microbiome revealed by metagenomics and culture.</title>
        <authorList>
            <person name="Gilroy R."/>
            <person name="Ravi A."/>
            <person name="Getino M."/>
            <person name="Pursley I."/>
            <person name="Horton D.L."/>
            <person name="Alikhan N.F."/>
            <person name="Baker D."/>
            <person name="Gharbi K."/>
            <person name="Hall N."/>
            <person name="Watson M."/>
            <person name="Adriaenssens E.M."/>
            <person name="Foster-Nyarko E."/>
            <person name="Jarju S."/>
            <person name="Secka A."/>
            <person name="Antonio M."/>
            <person name="Oren A."/>
            <person name="Chaudhuri R.R."/>
            <person name="La Ragione R."/>
            <person name="Hildebrand F."/>
            <person name="Pallen M.J."/>
        </authorList>
    </citation>
    <scope>NUCLEOTIDE SEQUENCE</scope>
    <source>
        <strain evidence="5">ChiSxjej2B14-8506</strain>
    </source>
</reference>
<name>A0A9D1LS70_9FIRM</name>
<keyword evidence="3" id="KW-0949">S-adenosyl-L-methionine</keyword>
<dbReference type="AlphaFoldDB" id="A0A9D1LS70"/>
<evidence type="ECO:0000256" key="3">
    <source>
        <dbReference type="ARBA" id="ARBA00022691"/>
    </source>
</evidence>